<dbReference type="Gene3D" id="2.60.120.200">
    <property type="match status" value="1"/>
</dbReference>
<evidence type="ECO:0000313" key="2">
    <source>
        <dbReference type="EMBL" id="OAA56212.1"/>
    </source>
</evidence>
<dbReference type="GO" id="GO:0009251">
    <property type="term" value="P:glucan catabolic process"/>
    <property type="evidence" value="ECO:0007669"/>
    <property type="project" value="TreeGrafter"/>
</dbReference>
<name>A0A167P2C7_9HYPO</name>
<keyword evidence="1" id="KW-0732">Signal</keyword>
<reference evidence="2 3" key="1">
    <citation type="journal article" date="2016" name="Genome Biol. Evol.">
        <title>Divergent and convergent evolution of fungal pathogenicity.</title>
        <authorList>
            <person name="Shang Y."/>
            <person name="Xiao G."/>
            <person name="Zheng P."/>
            <person name="Cen K."/>
            <person name="Zhan S."/>
            <person name="Wang C."/>
        </authorList>
    </citation>
    <scope>NUCLEOTIDE SEQUENCE [LARGE SCALE GENOMIC DNA]</scope>
    <source>
        <strain evidence="2 3">RCEF 264</strain>
    </source>
</reference>
<comment type="caution">
    <text evidence="2">The sequence shown here is derived from an EMBL/GenBank/DDBJ whole genome shotgun (WGS) entry which is preliminary data.</text>
</comment>
<dbReference type="STRING" id="1081102.A0A167P2C7"/>
<dbReference type="OrthoDB" id="192832at2759"/>
<evidence type="ECO:0000256" key="1">
    <source>
        <dbReference type="SAM" id="SignalP"/>
    </source>
</evidence>
<accession>A0A167P2C7</accession>
<feature type="signal peptide" evidence="1">
    <location>
        <begin position="1"/>
        <end position="24"/>
    </location>
</feature>
<dbReference type="Pfam" id="PF26113">
    <property type="entry name" value="GH16_XgeA"/>
    <property type="match status" value="1"/>
</dbReference>
<keyword evidence="3" id="KW-1185">Reference proteome</keyword>
<keyword evidence="2" id="KW-0378">Hydrolase</keyword>
<proteinExistence type="predicted"/>
<dbReference type="InterPro" id="IPR013320">
    <property type="entry name" value="ConA-like_dom_sf"/>
</dbReference>
<dbReference type="PANTHER" id="PTHR10963:SF24">
    <property type="entry name" value="GLYCOSIDASE C21B10.07-RELATED"/>
    <property type="match status" value="1"/>
</dbReference>
<organism evidence="2 3">
    <name type="scientific">Niveomyces insectorum RCEF 264</name>
    <dbReference type="NCBI Taxonomy" id="1081102"/>
    <lineage>
        <taxon>Eukaryota</taxon>
        <taxon>Fungi</taxon>
        <taxon>Dikarya</taxon>
        <taxon>Ascomycota</taxon>
        <taxon>Pezizomycotina</taxon>
        <taxon>Sordariomycetes</taxon>
        <taxon>Hypocreomycetidae</taxon>
        <taxon>Hypocreales</taxon>
        <taxon>Cordycipitaceae</taxon>
        <taxon>Niveomyces</taxon>
    </lineage>
</organism>
<dbReference type="EMBL" id="AZHD01000017">
    <property type="protein sequence ID" value="OAA56212.1"/>
    <property type="molecule type" value="Genomic_DNA"/>
</dbReference>
<sequence length="365" mass="39655">MTTLTRLLLAVVACGVAGPAAVAAEYVLRRTYDAANFADSFAFRTAADFADLNGDPTNGFVNYVDVDTAADLGLFRVINVAGDASRRQQQVFLGVDNTSTLSTRVQGRNSLRLESFDTFDRGLLVADIAHMPGNQCGVWPAFWTYNFAEEPMGEIDVIEGINHQKDNTISLHTCDRCKFTGGDDDSGRHDGGLQPDRRSTSAIMTGRDLRSNCALGGDCDENAKNWDGCGVTASEAASYGDGFNAAGGGVYVLQLTSTFMKIWHYPRSAIPDDLAAGTPDPSGWGLPMGAFEQKHGGCDVGGIFRNQTIIINIDFCGDNESDDIWQTDRQCSQYSSCTDFVAKHPAKFAETYWLFNSIKLYKESD</sequence>
<dbReference type="PANTHER" id="PTHR10963">
    <property type="entry name" value="GLYCOSYL HYDROLASE-RELATED"/>
    <property type="match status" value="1"/>
</dbReference>
<dbReference type="AlphaFoldDB" id="A0A167P2C7"/>
<dbReference type="GO" id="GO:0016787">
    <property type="term" value="F:hydrolase activity"/>
    <property type="evidence" value="ECO:0007669"/>
    <property type="project" value="UniProtKB-KW"/>
</dbReference>
<feature type="chain" id="PRO_5007890949" evidence="1">
    <location>
        <begin position="25"/>
        <end position="365"/>
    </location>
</feature>
<gene>
    <name evidence="2" type="ORF">SPI_07823</name>
</gene>
<dbReference type="Proteomes" id="UP000076874">
    <property type="component" value="Unassembled WGS sequence"/>
</dbReference>
<dbReference type="InterPro" id="IPR050546">
    <property type="entry name" value="Glycosyl_Hydrlase_16"/>
</dbReference>
<evidence type="ECO:0000313" key="3">
    <source>
        <dbReference type="Proteomes" id="UP000076874"/>
    </source>
</evidence>
<dbReference type="SUPFAM" id="SSF49899">
    <property type="entry name" value="Concanavalin A-like lectins/glucanases"/>
    <property type="match status" value="1"/>
</dbReference>
<dbReference type="CDD" id="cd02181">
    <property type="entry name" value="GH16_fungal_Lam16A_glucanase"/>
    <property type="match status" value="1"/>
</dbReference>
<protein>
    <submittedName>
        <fullName evidence="2">Glycoside hydrolase family 16 protein</fullName>
    </submittedName>
</protein>